<dbReference type="AlphaFoldDB" id="A0A914R6N7"/>
<dbReference type="Pfam" id="PF00022">
    <property type="entry name" value="Actin"/>
    <property type="match status" value="1"/>
</dbReference>
<dbReference type="Gene3D" id="3.90.640.10">
    <property type="entry name" value="Actin, Chain A, domain 4"/>
    <property type="match status" value="1"/>
</dbReference>
<dbReference type="Proteomes" id="UP000887578">
    <property type="component" value="Unplaced"/>
</dbReference>
<evidence type="ECO:0000313" key="2">
    <source>
        <dbReference type="WBParaSite" id="PDA_v2.g7207.t1"/>
    </source>
</evidence>
<sequence length="317" mass="35971">MPTKALCQNQKKEPSFRCKSTGCIVQLGHSITQFLPIIDDKPRISEAKWFNIGGSDISKLLIDEVEIPYDLDQASPFAQQKLNNFKERNCFVASDYRAEIEKHASEEEIRPESPQYLRYLKDSPIARMYQRLQKPTSKAIFEAPEILFEPSIAGKKDYGIAEQLYEMIGSVKPMGYHGLLYSNIILSGGNAKLKGLKERFAAEIDGYSPKLSKINVTFATDIHDFEEDDVEEGYVSTSTNEKSEISLIQCDISLAAFKGATILAKRPDFSSTFLMKKEDRPNLRRNLSRASVRSIRSSSYRKSSSTYLLPDFNEHHE</sequence>
<dbReference type="Gene3D" id="3.30.420.40">
    <property type="match status" value="2"/>
</dbReference>
<proteinExistence type="predicted"/>
<evidence type="ECO:0000313" key="1">
    <source>
        <dbReference type="Proteomes" id="UP000887578"/>
    </source>
</evidence>
<dbReference type="InterPro" id="IPR004000">
    <property type="entry name" value="Actin"/>
</dbReference>
<protein>
    <submittedName>
        <fullName evidence="2">Actin-related protein</fullName>
    </submittedName>
</protein>
<reference evidence="2" key="1">
    <citation type="submission" date="2022-11" db="UniProtKB">
        <authorList>
            <consortium name="WormBaseParasite"/>
        </authorList>
    </citation>
    <scope>IDENTIFICATION</scope>
</reference>
<dbReference type="PANTHER" id="PTHR11937">
    <property type="entry name" value="ACTIN"/>
    <property type="match status" value="1"/>
</dbReference>
<accession>A0A914R6N7</accession>
<organism evidence="1 2">
    <name type="scientific">Panagrolaimus davidi</name>
    <dbReference type="NCBI Taxonomy" id="227884"/>
    <lineage>
        <taxon>Eukaryota</taxon>
        <taxon>Metazoa</taxon>
        <taxon>Ecdysozoa</taxon>
        <taxon>Nematoda</taxon>
        <taxon>Chromadorea</taxon>
        <taxon>Rhabditida</taxon>
        <taxon>Tylenchina</taxon>
        <taxon>Panagrolaimomorpha</taxon>
        <taxon>Panagrolaimoidea</taxon>
        <taxon>Panagrolaimidae</taxon>
        <taxon>Panagrolaimus</taxon>
    </lineage>
</organism>
<dbReference type="SUPFAM" id="SSF53067">
    <property type="entry name" value="Actin-like ATPase domain"/>
    <property type="match status" value="1"/>
</dbReference>
<dbReference type="InterPro" id="IPR043129">
    <property type="entry name" value="ATPase_NBD"/>
</dbReference>
<keyword evidence="1" id="KW-1185">Reference proteome</keyword>
<name>A0A914R6N7_9BILA</name>
<dbReference type="WBParaSite" id="PDA_v2.g7207.t1">
    <property type="protein sequence ID" value="PDA_v2.g7207.t1"/>
    <property type="gene ID" value="PDA_v2.g7207"/>
</dbReference>